<dbReference type="RefSeq" id="WP_060462780.1">
    <property type="nucleotide sequence ID" value="NZ_CBCRTX010000003.1"/>
</dbReference>
<name>A0A2N5L0P5_9LACO</name>
<reference evidence="2 3" key="1">
    <citation type="submission" date="2017-12" db="EMBL/GenBank/DDBJ databases">
        <title>Phylogenetic diversity of female urinary microbiome.</title>
        <authorList>
            <person name="Thomas-White K."/>
            <person name="Wolfe A.J."/>
        </authorList>
    </citation>
    <scope>NUCLEOTIDE SEQUENCE [LARGE SCALE GENOMIC DNA]</scope>
    <source>
        <strain evidence="2 3">UMB0085</strain>
    </source>
</reference>
<sequence length="81" mass="9394">MVNHKKTIEKIKAESVNITYTEAESLLEWLGYTKLNKGKTSGSRVKFIKGNKPIYLHKPHPRKNLLKYQVKDLKSNLRGEI</sequence>
<dbReference type="GO" id="GO:0003729">
    <property type="term" value="F:mRNA binding"/>
    <property type="evidence" value="ECO:0007669"/>
    <property type="project" value="InterPro"/>
</dbReference>
<evidence type="ECO:0000313" key="2">
    <source>
        <dbReference type="EMBL" id="PLT12070.1"/>
    </source>
</evidence>
<dbReference type="Pfam" id="PF07927">
    <property type="entry name" value="HicA_toxin"/>
    <property type="match status" value="1"/>
</dbReference>
<dbReference type="AlphaFoldDB" id="A0A2N5L0P5"/>
<dbReference type="EMBL" id="PKIW01000004">
    <property type="protein sequence ID" value="PLT12070.1"/>
    <property type="molecule type" value="Genomic_DNA"/>
</dbReference>
<evidence type="ECO:0000313" key="1">
    <source>
        <dbReference type="EMBL" id="MDT9609692.1"/>
    </source>
</evidence>
<proteinExistence type="predicted"/>
<organism evidence="2 3">
    <name type="scientific">Lactobacillus crispatus</name>
    <dbReference type="NCBI Taxonomy" id="47770"/>
    <lineage>
        <taxon>Bacteria</taxon>
        <taxon>Bacillati</taxon>
        <taxon>Bacillota</taxon>
        <taxon>Bacilli</taxon>
        <taxon>Lactobacillales</taxon>
        <taxon>Lactobacillaceae</taxon>
        <taxon>Lactobacillus</taxon>
    </lineage>
</organism>
<reference evidence="1" key="2">
    <citation type="submission" date="2023-08" db="EMBL/GenBank/DDBJ databases">
        <title>Lactobacillus from the Female Urinary Tract.</title>
        <authorList>
            <person name="Stegman N."/>
            <person name="Jackson B."/>
            <person name="Steiling M."/>
            <person name="Sedano C."/>
            <person name="Wolfe A."/>
            <person name="Putonti C."/>
        </authorList>
    </citation>
    <scope>NUCLEOTIDE SEQUENCE</scope>
    <source>
        <strain evidence="1">UMB5661</strain>
    </source>
</reference>
<dbReference type="Proteomes" id="UP001253287">
    <property type="component" value="Unassembled WGS sequence"/>
</dbReference>
<protein>
    <submittedName>
        <fullName evidence="2">Type II toxin-antitoxin system HicA family toxin</fullName>
    </submittedName>
</protein>
<dbReference type="Proteomes" id="UP000235119">
    <property type="component" value="Unassembled WGS sequence"/>
</dbReference>
<dbReference type="EMBL" id="JAVTXN010000025">
    <property type="protein sequence ID" value="MDT9609692.1"/>
    <property type="molecule type" value="Genomic_DNA"/>
</dbReference>
<evidence type="ECO:0000313" key="3">
    <source>
        <dbReference type="Proteomes" id="UP000235119"/>
    </source>
</evidence>
<dbReference type="InterPro" id="IPR012933">
    <property type="entry name" value="HicA_mRNA_interferase"/>
</dbReference>
<gene>
    <name evidence="2" type="ORF">CYJ79_01645</name>
    <name evidence="1" type="ORF">RON39_06055</name>
</gene>
<comment type="caution">
    <text evidence="2">The sequence shown here is derived from an EMBL/GenBank/DDBJ whole genome shotgun (WGS) entry which is preliminary data.</text>
</comment>
<accession>A0A2N5L0P5</accession>
<dbReference type="GeneID" id="69823850"/>